<dbReference type="OrthoDB" id="4358152at2759"/>
<evidence type="ECO:0000313" key="2">
    <source>
        <dbReference type="Proteomes" id="UP000243498"/>
    </source>
</evidence>
<keyword evidence="2" id="KW-1185">Reference proteome</keyword>
<proteinExistence type="predicted"/>
<name>A0A167KDW4_METRR</name>
<evidence type="ECO:0008006" key="3">
    <source>
        <dbReference type="Google" id="ProtNLM"/>
    </source>
</evidence>
<sequence length="458" mass="53116">MAACCFDFLPPEVMATILENMPDVSTLVNFIHATRYGWTVFNDGLSGWRILDSVILTEHPKDTVALIRHSAELDSRVDDWTHESLEAFTTVNLQRPSVQKPDWAPTLIAENALRHAFQRPTLSMVEDAMKKELEEEIQPGQTLYASAKKQGARCFSAYDMMTAIQRVNAHIKRLVAYDRILMSSRERSYFIFSMTMDEDDREYPTGCSENQRATRALWRWEVHAQVSLIQRKLSAKVLVPFSAEKCAILKAYVEFLDPSKERSPKLQEGYDKVAKITLQIYEEWKQYWRKYQTVWATESRDSGDKSVNVRESHSRQVEQVCQMFTEAWEAASEFDMGSIDKDVITSWEADCRTLIFTPRNRHRGNPLFARGWSIYKTLGLAAEKYFSHASAIDPGRFQVEQEEGRKYKLVCDNTLSGWEVQKEEFEKVYMYKTSGDGRTVHSYHPYSPHLFSRRVSRL</sequence>
<reference evidence="1 2" key="1">
    <citation type="journal article" date="2016" name="Genome Biol. Evol.">
        <title>Divergent and convergent evolution of fungal pathogenicity.</title>
        <authorList>
            <person name="Shang Y."/>
            <person name="Xiao G."/>
            <person name="Zheng P."/>
            <person name="Cen K."/>
            <person name="Zhan S."/>
            <person name="Wang C."/>
        </authorList>
    </citation>
    <scope>NUCLEOTIDE SEQUENCE [LARGE SCALE GENOMIC DNA]</scope>
    <source>
        <strain evidence="1 2">RCEF 4871</strain>
    </source>
</reference>
<dbReference type="EMBL" id="AZHC01000001">
    <property type="protein sequence ID" value="OAA51593.1"/>
    <property type="molecule type" value="Genomic_DNA"/>
</dbReference>
<dbReference type="Proteomes" id="UP000243498">
    <property type="component" value="Unassembled WGS sequence"/>
</dbReference>
<dbReference type="AlphaFoldDB" id="A0A167KDW4"/>
<comment type="caution">
    <text evidence="1">The sequence shown here is derived from an EMBL/GenBank/DDBJ whole genome shotgun (WGS) entry which is preliminary data.</text>
</comment>
<accession>A0A167KDW4</accession>
<gene>
    <name evidence="1" type="ORF">NOR_00186</name>
</gene>
<protein>
    <recommendedName>
        <fullName evidence="3">F-box domain-containing protein</fullName>
    </recommendedName>
</protein>
<organism evidence="1 2">
    <name type="scientific">Metarhizium rileyi (strain RCEF 4871)</name>
    <name type="common">Nomuraea rileyi</name>
    <dbReference type="NCBI Taxonomy" id="1649241"/>
    <lineage>
        <taxon>Eukaryota</taxon>
        <taxon>Fungi</taxon>
        <taxon>Dikarya</taxon>
        <taxon>Ascomycota</taxon>
        <taxon>Pezizomycotina</taxon>
        <taxon>Sordariomycetes</taxon>
        <taxon>Hypocreomycetidae</taxon>
        <taxon>Hypocreales</taxon>
        <taxon>Clavicipitaceae</taxon>
        <taxon>Metarhizium</taxon>
    </lineage>
</organism>
<evidence type="ECO:0000313" key="1">
    <source>
        <dbReference type="EMBL" id="OAA51593.1"/>
    </source>
</evidence>